<dbReference type="RefSeq" id="WP_187256543.1">
    <property type="nucleotide sequence ID" value="NZ_JBHULF010000014.1"/>
</dbReference>
<comment type="caution">
    <text evidence="1">The sequence shown here is derived from an EMBL/GenBank/DDBJ whole genome shotgun (WGS) entry which is preliminary data.</text>
</comment>
<protein>
    <recommendedName>
        <fullName evidence="3">Hydrolase of the HAD superfamily</fullName>
    </recommendedName>
</protein>
<dbReference type="EMBL" id="MBUA01000012">
    <property type="protein sequence ID" value="MBC6491230.1"/>
    <property type="molecule type" value="Genomic_DNA"/>
</dbReference>
<name>A0ABR7M916_9BACT</name>
<dbReference type="NCBIfam" id="TIGR01509">
    <property type="entry name" value="HAD-SF-IA-v3"/>
    <property type="match status" value="1"/>
</dbReference>
<dbReference type="Pfam" id="PF00702">
    <property type="entry name" value="Hydrolase"/>
    <property type="match status" value="1"/>
</dbReference>
<organism evidence="1 2">
    <name type="scientific">Flavihumibacter stibioxidans</name>
    <dbReference type="NCBI Taxonomy" id="1834163"/>
    <lineage>
        <taxon>Bacteria</taxon>
        <taxon>Pseudomonadati</taxon>
        <taxon>Bacteroidota</taxon>
        <taxon>Chitinophagia</taxon>
        <taxon>Chitinophagales</taxon>
        <taxon>Chitinophagaceae</taxon>
        <taxon>Flavihumibacter</taxon>
    </lineage>
</organism>
<dbReference type="Gene3D" id="3.40.50.1000">
    <property type="entry name" value="HAD superfamily/HAD-like"/>
    <property type="match status" value="1"/>
</dbReference>
<dbReference type="PANTHER" id="PTHR43611">
    <property type="entry name" value="ALPHA-D-GLUCOSE 1-PHOSPHATE PHOSPHATASE"/>
    <property type="match status" value="1"/>
</dbReference>
<dbReference type="Gene3D" id="1.10.150.240">
    <property type="entry name" value="Putative phosphatase, domain 2"/>
    <property type="match status" value="1"/>
</dbReference>
<dbReference type="Proteomes" id="UP000765802">
    <property type="component" value="Unassembled WGS sequence"/>
</dbReference>
<dbReference type="PANTHER" id="PTHR43611:SF3">
    <property type="entry name" value="FLAVIN MONONUCLEOTIDE HYDROLASE 1, CHLOROPLATIC"/>
    <property type="match status" value="1"/>
</dbReference>
<keyword evidence="2" id="KW-1185">Reference proteome</keyword>
<dbReference type="SFLD" id="SFLDS00003">
    <property type="entry name" value="Haloacid_Dehalogenase"/>
    <property type="match status" value="1"/>
</dbReference>
<proteinExistence type="predicted"/>
<gene>
    <name evidence="1" type="ORF">BC349_09315</name>
</gene>
<dbReference type="InterPro" id="IPR023198">
    <property type="entry name" value="PGP-like_dom2"/>
</dbReference>
<evidence type="ECO:0000313" key="1">
    <source>
        <dbReference type="EMBL" id="MBC6491230.1"/>
    </source>
</evidence>
<reference evidence="1 2" key="1">
    <citation type="submission" date="2016-07" db="EMBL/GenBank/DDBJ databases">
        <title>Genome analysis of Flavihumibacter stibioxidans YS-17.</title>
        <authorList>
            <person name="Shi K."/>
            <person name="Han Y."/>
            <person name="Wang G."/>
        </authorList>
    </citation>
    <scope>NUCLEOTIDE SEQUENCE [LARGE SCALE GENOMIC DNA]</scope>
    <source>
        <strain evidence="1 2">YS-17</strain>
    </source>
</reference>
<dbReference type="CDD" id="cd02603">
    <property type="entry name" value="HAD_sEH-N_like"/>
    <property type="match status" value="1"/>
</dbReference>
<accession>A0ABR7M916</accession>
<evidence type="ECO:0000313" key="2">
    <source>
        <dbReference type="Proteomes" id="UP000765802"/>
    </source>
</evidence>
<dbReference type="InterPro" id="IPR006439">
    <property type="entry name" value="HAD-SF_hydro_IA"/>
</dbReference>
<evidence type="ECO:0008006" key="3">
    <source>
        <dbReference type="Google" id="ProtNLM"/>
    </source>
</evidence>
<dbReference type="SFLD" id="SFLDG01129">
    <property type="entry name" value="C1.5:_HAD__Beta-PGM__Phosphata"/>
    <property type="match status" value="1"/>
</dbReference>
<dbReference type="InterPro" id="IPR036412">
    <property type="entry name" value="HAD-like_sf"/>
</dbReference>
<dbReference type="SUPFAM" id="SSF56784">
    <property type="entry name" value="HAD-like"/>
    <property type="match status" value="1"/>
</dbReference>
<sequence length="204" mass="22901">MQPIENIILDLGGVLLNLSYPKTEAAFSALGLENFHLHFSQFKANPLFEDLETGKVSPAEFLAHFRRETGLNASDEAIFEAWNAMLLDFPAERVEWLRNLPDKYRVFLYSNTNAIHYDSFQANFAVNYPGISFDAHFETAYYSHILGRRKPYVESYLALVQDAGIEASRTLFIDDTLVNIEGALAAGLQAIHLEPGKTVLDLGV</sequence>
<dbReference type="InterPro" id="IPR023214">
    <property type="entry name" value="HAD_sf"/>
</dbReference>